<evidence type="ECO:0000256" key="7">
    <source>
        <dbReference type="PROSITE-ProRule" id="PRU00042"/>
    </source>
</evidence>
<feature type="compositionally biased region" description="Basic residues" evidence="8">
    <location>
        <begin position="18"/>
        <end position="28"/>
    </location>
</feature>
<organism evidence="10 11">
    <name type="scientific">Trichonephila clavata</name>
    <name type="common">Joro spider</name>
    <name type="synonym">Nephila clavata</name>
    <dbReference type="NCBI Taxonomy" id="2740835"/>
    <lineage>
        <taxon>Eukaryota</taxon>
        <taxon>Metazoa</taxon>
        <taxon>Ecdysozoa</taxon>
        <taxon>Arthropoda</taxon>
        <taxon>Chelicerata</taxon>
        <taxon>Arachnida</taxon>
        <taxon>Araneae</taxon>
        <taxon>Araneomorphae</taxon>
        <taxon>Entelegynae</taxon>
        <taxon>Araneoidea</taxon>
        <taxon>Nephilidae</taxon>
        <taxon>Trichonephila</taxon>
    </lineage>
</organism>
<dbReference type="InterPro" id="IPR050888">
    <property type="entry name" value="ZnF_C2H2-type_TF"/>
</dbReference>
<dbReference type="PANTHER" id="PTHR24406">
    <property type="entry name" value="TRANSCRIPTIONAL REPRESSOR CTCFL-RELATED"/>
    <property type="match status" value="1"/>
</dbReference>
<keyword evidence="3" id="KW-0677">Repeat</keyword>
<feature type="region of interest" description="Disordered" evidence="8">
    <location>
        <begin position="358"/>
        <end position="392"/>
    </location>
</feature>
<dbReference type="OrthoDB" id="5803930at2759"/>
<evidence type="ECO:0000256" key="2">
    <source>
        <dbReference type="ARBA" id="ARBA00022723"/>
    </source>
</evidence>
<dbReference type="SMART" id="SM00355">
    <property type="entry name" value="ZnF_C2H2"/>
    <property type="match status" value="4"/>
</dbReference>
<feature type="region of interest" description="Disordered" evidence="8">
    <location>
        <begin position="554"/>
        <end position="595"/>
    </location>
</feature>
<name>A0A8X6ICQ3_TRICU</name>
<keyword evidence="11" id="KW-1185">Reference proteome</keyword>
<evidence type="ECO:0000313" key="11">
    <source>
        <dbReference type="Proteomes" id="UP000887116"/>
    </source>
</evidence>
<keyword evidence="4 7" id="KW-0863">Zinc-finger</keyword>
<feature type="region of interest" description="Disordered" evidence="8">
    <location>
        <begin position="1"/>
        <end position="28"/>
    </location>
</feature>
<evidence type="ECO:0000256" key="6">
    <source>
        <dbReference type="ARBA" id="ARBA00023242"/>
    </source>
</evidence>
<keyword evidence="2" id="KW-0479">Metal-binding</keyword>
<evidence type="ECO:0000256" key="4">
    <source>
        <dbReference type="ARBA" id="ARBA00022771"/>
    </source>
</evidence>
<dbReference type="GO" id="GO:0005634">
    <property type="term" value="C:nucleus"/>
    <property type="evidence" value="ECO:0007669"/>
    <property type="project" value="UniProtKB-SubCell"/>
</dbReference>
<dbReference type="InterPro" id="IPR013087">
    <property type="entry name" value="Znf_C2H2_type"/>
</dbReference>
<sequence length="610" mass="66953">MPKNSRKSSSQPPFSSTPRRHLRGSPVAHRTRRQISFVMAVQIGLCKICYRVLPDMQSLWDHIKSAHSPSAKQQCCLNSFPTEFHFDANLAKANAWEIFFGTTSCPQIKHSGSPVHGSEPVLNTSDQSCPMNKQCVLPDHSSEPDINTFDQSFDSVEKGLLTSFSQPTASVPDVSVVPSSDRCEPDQAGCQTVDAGSTIPSGLSHSWCAPIPVYTNPSAQLKGPEHSKSLPLNLISVQCDSPIWPQVENLPTVHTVCEIQAKTRSPPQPKSPDILEIVLGGDISLPESPDFVQLREAWLGKLNGSPPHPAFPPPSFAQVVAKKTIPTKNVLLPCNKCDRRFYTTHGLNAHVCKNQMTEGPGAPSKELISSGPPSKPKRPREPLPPRLRKKSVKTQSNAQVVCLFCEKPFKTLAALSQHSFVVHGELRNNVWAPHQLVLLRQPLTNSVLFCQIKLTPNPLHCSSVLNVDLTSYHRRPNLAVQYWCLSCQKRIVQPARHQCLKGASLFIRSSQGAWECEDCQFKASTKVGLDNHQKAHRREAAVLELPQLVIPEPSSKRAKKKKARLAPLSSGDPGVARLAPPAIPLAIDPPAPEQNEDLVEGRADLAVPTF</sequence>
<evidence type="ECO:0000256" key="1">
    <source>
        <dbReference type="ARBA" id="ARBA00004123"/>
    </source>
</evidence>
<dbReference type="GO" id="GO:0008270">
    <property type="term" value="F:zinc ion binding"/>
    <property type="evidence" value="ECO:0007669"/>
    <property type="project" value="UniProtKB-KW"/>
</dbReference>
<feature type="domain" description="C2H2-type" evidence="9">
    <location>
        <begin position="514"/>
        <end position="541"/>
    </location>
</feature>
<gene>
    <name evidence="10" type="ORF">TNCT_89151</name>
</gene>
<feature type="compositionally biased region" description="Pro residues" evidence="8">
    <location>
        <begin position="581"/>
        <end position="592"/>
    </location>
</feature>
<accession>A0A8X6ICQ3</accession>
<dbReference type="EMBL" id="BMAO01013950">
    <property type="protein sequence ID" value="GFQ91952.1"/>
    <property type="molecule type" value="Genomic_DNA"/>
</dbReference>
<evidence type="ECO:0000256" key="8">
    <source>
        <dbReference type="SAM" id="MobiDB-lite"/>
    </source>
</evidence>
<reference evidence="10" key="1">
    <citation type="submission" date="2020-07" db="EMBL/GenBank/DDBJ databases">
        <title>Multicomponent nature underlies the extraordinary mechanical properties of spider dragline silk.</title>
        <authorList>
            <person name="Kono N."/>
            <person name="Nakamura H."/>
            <person name="Mori M."/>
            <person name="Yoshida Y."/>
            <person name="Ohtoshi R."/>
            <person name="Malay A.D."/>
            <person name="Moran D.A.P."/>
            <person name="Tomita M."/>
            <person name="Numata K."/>
            <person name="Arakawa K."/>
        </authorList>
    </citation>
    <scope>NUCLEOTIDE SEQUENCE</scope>
</reference>
<dbReference type="PROSITE" id="PS50157">
    <property type="entry name" value="ZINC_FINGER_C2H2_2"/>
    <property type="match status" value="1"/>
</dbReference>
<dbReference type="PROSITE" id="PS00028">
    <property type="entry name" value="ZINC_FINGER_C2H2_1"/>
    <property type="match status" value="2"/>
</dbReference>
<evidence type="ECO:0000256" key="3">
    <source>
        <dbReference type="ARBA" id="ARBA00022737"/>
    </source>
</evidence>
<comment type="caution">
    <text evidence="10">The sequence shown here is derived from an EMBL/GenBank/DDBJ whole genome shotgun (WGS) entry which is preliminary data.</text>
</comment>
<keyword evidence="6" id="KW-0539">Nucleus</keyword>
<evidence type="ECO:0000259" key="9">
    <source>
        <dbReference type="PROSITE" id="PS50157"/>
    </source>
</evidence>
<evidence type="ECO:0000256" key="5">
    <source>
        <dbReference type="ARBA" id="ARBA00022833"/>
    </source>
</evidence>
<keyword evidence="5" id="KW-0862">Zinc</keyword>
<proteinExistence type="predicted"/>
<feature type="compositionally biased region" description="Low complexity" evidence="8">
    <location>
        <begin position="7"/>
        <end position="17"/>
    </location>
</feature>
<evidence type="ECO:0000313" key="10">
    <source>
        <dbReference type="EMBL" id="GFQ91952.1"/>
    </source>
</evidence>
<comment type="subcellular location">
    <subcellularLocation>
        <location evidence="1">Nucleus</location>
    </subcellularLocation>
</comment>
<dbReference type="Proteomes" id="UP000887116">
    <property type="component" value="Unassembled WGS sequence"/>
</dbReference>
<dbReference type="AlphaFoldDB" id="A0A8X6ICQ3"/>
<protein>
    <recommendedName>
        <fullName evidence="9">C2H2-type domain-containing protein</fullName>
    </recommendedName>
</protein>